<dbReference type="GO" id="GO:0004823">
    <property type="term" value="F:leucine-tRNA ligase activity"/>
    <property type="evidence" value="ECO:0007669"/>
    <property type="project" value="UniProtKB-UniRule"/>
</dbReference>
<keyword evidence="5 9" id="KW-0067">ATP-binding</keyword>
<organism evidence="15 16">
    <name type="scientific">Microlunatus elymi</name>
    <dbReference type="NCBI Taxonomy" id="2596828"/>
    <lineage>
        <taxon>Bacteria</taxon>
        <taxon>Bacillati</taxon>
        <taxon>Actinomycetota</taxon>
        <taxon>Actinomycetes</taxon>
        <taxon>Propionibacteriales</taxon>
        <taxon>Propionibacteriaceae</taxon>
        <taxon>Microlunatus</taxon>
    </lineage>
</organism>
<dbReference type="FunFam" id="1.10.730.10:FF:000002">
    <property type="entry name" value="Leucine--tRNA ligase"/>
    <property type="match status" value="1"/>
</dbReference>
<dbReference type="CDD" id="cd07958">
    <property type="entry name" value="Anticodon_Ia_Leu_BEm"/>
    <property type="match status" value="1"/>
</dbReference>
<dbReference type="SUPFAM" id="SSF52374">
    <property type="entry name" value="Nucleotidylyl transferase"/>
    <property type="match status" value="1"/>
</dbReference>
<comment type="similarity">
    <text evidence="1 9 10">Belongs to the class-I aminoacyl-tRNA synthetase family.</text>
</comment>
<keyword evidence="16" id="KW-1185">Reference proteome</keyword>
<dbReference type="InterPro" id="IPR009080">
    <property type="entry name" value="tRNAsynth_Ia_anticodon-bd"/>
</dbReference>
<dbReference type="NCBIfam" id="TIGR00396">
    <property type="entry name" value="leuS_bact"/>
    <property type="match status" value="1"/>
</dbReference>
<feature type="domain" description="Aminoacyl-tRNA synthetase class Ia" evidence="12">
    <location>
        <begin position="458"/>
        <end position="660"/>
    </location>
</feature>
<dbReference type="InterPro" id="IPR009008">
    <property type="entry name" value="Val/Leu/Ile-tRNA-synth_edit"/>
</dbReference>
<feature type="domain" description="Leucyl-tRNA synthetase editing" evidence="14">
    <location>
        <begin position="260"/>
        <end position="442"/>
    </location>
</feature>
<keyword evidence="2 9" id="KW-0963">Cytoplasm</keyword>
<dbReference type="Pfam" id="PF08264">
    <property type="entry name" value="Anticodon_1"/>
    <property type="match status" value="1"/>
</dbReference>
<dbReference type="GO" id="GO:0005829">
    <property type="term" value="C:cytosol"/>
    <property type="evidence" value="ECO:0007669"/>
    <property type="project" value="TreeGrafter"/>
</dbReference>
<dbReference type="Gene3D" id="3.40.50.620">
    <property type="entry name" value="HUPs"/>
    <property type="match status" value="2"/>
</dbReference>
<dbReference type="PANTHER" id="PTHR43740:SF2">
    <property type="entry name" value="LEUCINE--TRNA LIGASE, MITOCHONDRIAL"/>
    <property type="match status" value="1"/>
</dbReference>
<dbReference type="InterPro" id="IPR001412">
    <property type="entry name" value="aa-tRNA-synth_I_CS"/>
</dbReference>
<dbReference type="Pfam" id="PF00133">
    <property type="entry name" value="tRNA-synt_1"/>
    <property type="match status" value="2"/>
</dbReference>
<evidence type="ECO:0000256" key="3">
    <source>
        <dbReference type="ARBA" id="ARBA00022598"/>
    </source>
</evidence>
<evidence type="ECO:0000256" key="1">
    <source>
        <dbReference type="ARBA" id="ARBA00005594"/>
    </source>
</evidence>
<dbReference type="PANTHER" id="PTHR43740">
    <property type="entry name" value="LEUCYL-TRNA SYNTHETASE"/>
    <property type="match status" value="1"/>
</dbReference>
<dbReference type="EMBL" id="CP041692">
    <property type="protein sequence ID" value="QDP96114.1"/>
    <property type="molecule type" value="Genomic_DNA"/>
</dbReference>
<dbReference type="PROSITE" id="PS00178">
    <property type="entry name" value="AA_TRNA_LIGASE_I"/>
    <property type="match status" value="1"/>
</dbReference>
<dbReference type="SUPFAM" id="SSF50677">
    <property type="entry name" value="ValRS/IleRS/LeuRS editing domain"/>
    <property type="match status" value="1"/>
</dbReference>
<dbReference type="GO" id="GO:0006429">
    <property type="term" value="P:leucyl-tRNA aminoacylation"/>
    <property type="evidence" value="ECO:0007669"/>
    <property type="project" value="UniProtKB-UniRule"/>
</dbReference>
<dbReference type="EC" id="6.1.1.4" evidence="9"/>
<comment type="subcellular location">
    <subcellularLocation>
        <location evidence="9">Cytoplasm</location>
    </subcellularLocation>
</comment>
<dbReference type="InterPro" id="IPR002300">
    <property type="entry name" value="aa-tRNA-synth_Ia"/>
</dbReference>
<keyword evidence="4 9" id="KW-0547">Nucleotide-binding</keyword>
<evidence type="ECO:0000256" key="2">
    <source>
        <dbReference type="ARBA" id="ARBA00022490"/>
    </source>
</evidence>
<keyword evidence="7 9" id="KW-0030">Aminoacyl-tRNA synthetase</keyword>
<dbReference type="Proteomes" id="UP000319263">
    <property type="component" value="Chromosome"/>
</dbReference>
<evidence type="ECO:0000256" key="7">
    <source>
        <dbReference type="ARBA" id="ARBA00023146"/>
    </source>
</evidence>
<dbReference type="Gene3D" id="3.90.740.10">
    <property type="entry name" value="Valyl/Leucyl/Isoleucyl-tRNA synthetase, editing domain"/>
    <property type="match status" value="1"/>
</dbReference>
<dbReference type="CDD" id="cd00812">
    <property type="entry name" value="LeuRS_core"/>
    <property type="match status" value="1"/>
</dbReference>
<dbReference type="GO" id="GO:0005524">
    <property type="term" value="F:ATP binding"/>
    <property type="evidence" value="ECO:0007669"/>
    <property type="project" value="UniProtKB-UniRule"/>
</dbReference>
<name>A0A516PY61_9ACTN</name>
<evidence type="ECO:0000259" key="12">
    <source>
        <dbReference type="Pfam" id="PF00133"/>
    </source>
</evidence>
<evidence type="ECO:0000256" key="5">
    <source>
        <dbReference type="ARBA" id="ARBA00022840"/>
    </source>
</evidence>
<evidence type="ECO:0000256" key="10">
    <source>
        <dbReference type="RuleBase" id="RU363035"/>
    </source>
</evidence>
<dbReference type="FunFam" id="3.40.50.620:FF:000003">
    <property type="entry name" value="Leucine--tRNA ligase"/>
    <property type="match status" value="1"/>
</dbReference>
<dbReference type="AlphaFoldDB" id="A0A516PY61"/>
<evidence type="ECO:0000256" key="11">
    <source>
        <dbReference type="SAM" id="MobiDB-lite"/>
    </source>
</evidence>
<sequence length="856" mass="95140">MSTGAFRTGDTEVEERAVTQVAGTRAAGESAEPGSSTREPARYDADAAQRRWQQYWQEHETFKARDDGSKERCYVLDMFPYPSGDLHMGHAEAFAMGDVVARYQRLRGYDVLHPIGWDSFGLPAENAAIKRNENPATWTYANIETQATSFKRYGLSLDWSRRLATSDPGYYKWTQWLFLKFRERGLAYRKESWVNWCPQDQTVLANEQVVNGLCERCGTQVTKRDLTQWFFKVTEYADRLLDDMAQLEGAWPARVLTMQRNWIGRSSGAYVDFRIEGRDEPVTVFTTRPDTLYGATFFVVAPDGKLAPEIVTDDHRAEFEAYLEKTKSETEIERQSTDREKTGVFLGVHAVNPINGEQIPIYAADYVLADYGTGAVMAVPAHDQRDLEFAQKFGIAVRVVVDTGEADPNETGVATAGNGSYVNSPVLEGISDKTAGVAKIISTLTEQGVGREAITYRLRDWLLSRQRFWGAPIPIIHCEECGEVPVPEDQLPVELPYLSGTDLNPKGTSPLAAAADWVNVACPQCGGPAKRDTDTMDTFVDSSWYFFRYCSPNDDQQAFDPAAVERWMPVAQYVGGVEHAILHLLYMRFFTKVLYDMGLVKFTEPMKRLLNQGQVINQGKSMSKSLGNGVDLGTQIDEFGVDAVRLTVVFASPPEEDVDWADVSPGGSLRFLQRAYRMAADVTSEPGVDVTGGDPALRSTVHKLMADITDCVEGQRFNVAIARVMEMVNATRKAIDGEIGADDPAVREAAEMITKSLSLFAPYVSEEMWELLGHQPSVADSGWPEVDQALLVTERVTCVVQVKGKVRARLEVSPTIGEDDLRELALADENVQRSLDGREVAKIIVRAPKLVSIVPA</sequence>
<comment type="caution">
    <text evidence="9">Lacks conserved residue(s) required for the propagation of feature annotation.</text>
</comment>
<dbReference type="SUPFAM" id="SSF47323">
    <property type="entry name" value="Anticodon-binding domain of a subclass of class I aminoacyl-tRNA synthetases"/>
    <property type="match status" value="1"/>
</dbReference>
<dbReference type="FunFam" id="3.40.50.620:FF:000056">
    <property type="entry name" value="Leucine--tRNA ligase"/>
    <property type="match status" value="1"/>
</dbReference>
<evidence type="ECO:0000259" key="13">
    <source>
        <dbReference type="Pfam" id="PF08264"/>
    </source>
</evidence>
<evidence type="ECO:0000313" key="15">
    <source>
        <dbReference type="EMBL" id="QDP96114.1"/>
    </source>
</evidence>
<dbReference type="InterPro" id="IPR025709">
    <property type="entry name" value="Leu_tRNA-synth_edit"/>
</dbReference>
<dbReference type="Pfam" id="PF13603">
    <property type="entry name" value="tRNA-synt_1_2"/>
    <property type="match status" value="1"/>
</dbReference>
<feature type="binding site" evidence="9">
    <location>
        <position position="624"/>
    </location>
    <ligand>
        <name>ATP</name>
        <dbReference type="ChEBI" id="CHEBI:30616"/>
    </ligand>
</feature>
<dbReference type="OrthoDB" id="9810365at2"/>
<evidence type="ECO:0000256" key="9">
    <source>
        <dbReference type="HAMAP-Rule" id="MF_00049"/>
    </source>
</evidence>
<feature type="short sequence motif" description="'HIGH' region" evidence="9">
    <location>
        <begin position="80"/>
        <end position="90"/>
    </location>
</feature>
<dbReference type="GO" id="GO:0002161">
    <property type="term" value="F:aminoacyl-tRNA deacylase activity"/>
    <property type="evidence" value="ECO:0007669"/>
    <property type="project" value="InterPro"/>
</dbReference>
<accession>A0A516PY61</accession>
<reference evidence="15 16" key="1">
    <citation type="submission" date="2019-07" db="EMBL/GenBank/DDBJ databases">
        <title>Microlunatus dokdonensis sp. nov. isolated from the rhizospheric soil of the wild plant Elymus tsukushiensis.</title>
        <authorList>
            <person name="Ghim S.-Y."/>
            <person name="Hwang Y.-J."/>
            <person name="Son J.-S."/>
            <person name="Shin J.-H."/>
        </authorList>
    </citation>
    <scope>NUCLEOTIDE SEQUENCE [LARGE SCALE GENOMIC DNA]</scope>
    <source>
        <strain evidence="15 16">KUDC0627</strain>
    </source>
</reference>
<feature type="domain" description="Methionyl/Valyl/Leucyl/Isoleucyl-tRNA synthetase anticodon-binding" evidence="13">
    <location>
        <begin position="696"/>
        <end position="815"/>
    </location>
</feature>
<evidence type="ECO:0000256" key="8">
    <source>
        <dbReference type="ARBA" id="ARBA00047469"/>
    </source>
</evidence>
<dbReference type="Gene3D" id="3.10.20.590">
    <property type="match status" value="1"/>
</dbReference>
<evidence type="ECO:0000259" key="14">
    <source>
        <dbReference type="Pfam" id="PF13603"/>
    </source>
</evidence>
<dbReference type="InterPro" id="IPR014729">
    <property type="entry name" value="Rossmann-like_a/b/a_fold"/>
</dbReference>
<feature type="domain" description="Aminoacyl-tRNA synthetase class Ia" evidence="12">
    <location>
        <begin position="52"/>
        <end position="247"/>
    </location>
</feature>
<dbReference type="Gene3D" id="1.10.730.10">
    <property type="entry name" value="Isoleucyl-tRNA Synthetase, Domain 1"/>
    <property type="match status" value="1"/>
</dbReference>
<evidence type="ECO:0000313" key="16">
    <source>
        <dbReference type="Proteomes" id="UP000319263"/>
    </source>
</evidence>
<dbReference type="InterPro" id="IPR002302">
    <property type="entry name" value="Leu-tRNA-ligase"/>
</dbReference>
<keyword evidence="3 9" id="KW-0436">Ligase</keyword>
<evidence type="ECO:0000256" key="6">
    <source>
        <dbReference type="ARBA" id="ARBA00022917"/>
    </source>
</evidence>
<keyword evidence="6 9" id="KW-0648">Protein biosynthesis</keyword>
<protein>
    <recommendedName>
        <fullName evidence="9">Leucine--tRNA ligase</fullName>
        <ecNumber evidence="9">6.1.1.4</ecNumber>
    </recommendedName>
    <alternativeName>
        <fullName evidence="9">Leucyl-tRNA synthetase</fullName>
        <shortName evidence="9">LeuRS</shortName>
    </alternativeName>
</protein>
<dbReference type="PRINTS" id="PR00985">
    <property type="entry name" value="TRNASYNTHLEU"/>
</dbReference>
<gene>
    <name evidence="9" type="primary">leuS</name>
    <name evidence="15" type="ORF">FOE78_09565</name>
</gene>
<dbReference type="KEGG" id="mik:FOE78_09565"/>
<evidence type="ECO:0000256" key="4">
    <source>
        <dbReference type="ARBA" id="ARBA00022741"/>
    </source>
</evidence>
<proteinExistence type="inferred from homology"/>
<feature type="region of interest" description="Disordered" evidence="11">
    <location>
        <begin position="1"/>
        <end position="43"/>
    </location>
</feature>
<dbReference type="HAMAP" id="MF_00049_B">
    <property type="entry name" value="Leu_tRNA_synth_B"/>
    <property type="match status" value="1"/>
</dbReference>
<comment type="catalytic activity">
    <reaction evidence="8 9">
        <text>tRNA(Leu) + L-leucine + ATP = L-leucyl-tRNA(Leu) + AMP + diphosphate</text>
        <dbReference type="Rhea" id="RHEA:11688"/>
        <dbReference type="Rhea" id="RHEA-COMP:9613"/>
        <dbReference type="Rhea" id="RHEA-COMP:9622"/>
        <dbReference type="ChEBI" id="CHEBI:30616"/>
        <dbReference type="ChEBI" id="CHEBI:33019"/>
        <dbReference type="ChEBI" id="CHEBI:57427"/>
        <dbReference type="ChEBI" id="CHEBI:78442"/>
        <dbReference type="ChEBI" id="CHEBI:78494"/>
        <dbReference type="ChEBI" id="CHEBI:456215"/>
        <dbReference type="EC" id="6.1.1.4"/>
    </reaction>
</comment>
<dbReference type="InterPro" id="IPR013155">
    <property type="entry name" value="M/V/L/I-tRNA-synth_anticd-bd"/>
</dbReference>